<keyword evidence="2" id="KW-1185">Reference proteome</keyword>
<dbReference type="Proteomes" id="UP001058974">
    <property type="component" value="Chromosome 4"/>
</dbReference>
<dbReference type="PANTHER" id="PTHR34996">
    <property type="entry name" value="OS06G0327400 PROTEIN"/>
    <property type="match status" value="1"/>
</dbReference>
<protein>
    <submittedName>
        <fullName evidence="1">Uncharacterized protein</fullName>
    </submittedName>
</protein>
<dbReference type="AlphaFoldDB" id="A0A9D4XF24"/>
<sequence>MCHMSYSRVSNGSNKGFRLNPRKFYVLRLRKRFSFFLRIFNNLKLSYGDTLQMLKRLFCRKSGFRRNNSSRRSLVRDEDYWKTRSSYVRSNSFYAEAIEDCLEFIKRTSVSSRDQIQNPIIQIHQTNS</sequence>
<dbReference type="PANTHER" id="PTHR34996:SF3">
    <property type="entry name" value="OS06G0327400 PROTEIN"/>
    <property type="match status" value="1"/>
</dbReference>
<proteinExistence type="predicted"/>
<dbReference type="EMBL" id="JAMSHJ010000004">
    <property type="protein sequence ID" value="KAI5418909.1"/>
    <property type="molecule type" value="Genomic_DNA"/>
</dbReference>
<evidence type="ECO:0000313" key="2">
    <source>
        <dbReference type="Proteomes" id="UP001058974"/>
    </source>
</evidence>
<reference evidence="1 2" key="1">
    <citation type="journal article" date="2022" name="Nat. Genet.">
        <title>Improved pea reference genome and pan-genome highlight genomic features and evolutionary characteristics.</title>
        <authorList>
            <person name="Yang T."/>
            <person name="Liu R."/>
            <person name="Luo Y."/>
            <person name="Hu S."/>
            <person name="Wang D."/>
            <person name="Wang C."/>
            <person name="Pandey M.K."/>
            <person name="Ge S."/>
            <person name="Xu Q."/>
            <person name="Li N."/>
            <person name="Li G."/>
            <person name="Huang Y."/>
            <person name="Saxena R.K."/>
            <person name="Ji Y."/>
            <person name="Li M."/>
            <person name="Yan X."/>
            <person name="He Y."/>
            <person name="Liu Y."/>
            <person name="Wang X."/>
            <person name="Xiang C."/>
            <person name="Varshney R.K."/>
            <person name="Ding H."/>
            <person name="Gao S."/>
            <person name="Zong X."/>
        </authorList>
    </citation>
    <scope>NUCLEOTIDE SEQUENCE [LARGE SCALE GENOMIC DNA]</scope>
    <source>
        <strain evidence="1 2">cv. Zhongwan 6</strain>
    </source>
</reference>
<dbReference type="Gramene" id="Psat4g107200.1">
    <property type="protein sequence ID" value="Psat4g107200.1.cds1"/>
    <property type="gene ID" value="Psat4g107200"/>
</dbReference>
<dbReference type="Gramene" id="Psat04G0321900-T1">
    <property type="protein sequence ID" value="KAI5418909.1"/>
    <property type="gene ID" value="KIW84_043219"/>
</dbReference>
<comment type="caution">
    <text evidence="1">The sequence shown here is derived from an EMBL/GenBank/DDBJ whole genome shotgun (WGS) entry which is preliminary data.</text>
</comment>
<dbReference type="Gramene" id="PSAT_LOCUS16905_t1">
    <property type="protein sequence ID" value="CAL5197366.1"/>
    <property type="gene ID" value="PSAT_LOCUS16905"/>
</dbReference>
<accession>A0A9D4XF24</accession>
<name>A0A9D4XF24_PEA</name>
<organism evidence="1 2">
    <name type="scientific">Pisum sativum</name>
    <name type="common">Garden pea</name>
    <name type="synonym">Lathyrus oleraceus</name>
    <dbReference type="NCBI Taxonomy" id="3888"/>
    <lineage>
        <taxon>Eukaryota</taxon>
        <taxon>Viridiplantae</taxon>
        <taxon>Streptophyta</taxon>
        <taxon>Embryophyta</taxon>
        <taxon>Tracheophyta</taxon>
        <taxon>Spermatophyta</taxon>
        <taxon>Magnoliopsida</taxon>
        <taxon>eudicotyledons</taxon>
        <taxon>Gunneridae</taxon>
        <taxon>Pentapetalae</taxon>
        <taxon>rosids</taxon>
        <taxon>fabids</taxon>
        <taxon>Fabales</taxon>
        <taxon>Fabaceae</taxon>
        <taxon>Papilionoideae</taxon>
        <taxon>50 kb inversion clade</taxon>
        <taxon>NPAAA clade</taxon>
        <taxon>Hologalegina</taxon>
        <taxon>IRL clade</taxon>
        <taxon>Fabeae</taxon>
        <taxon>Lathyrus</taxon>
    </lineage>
</organism>
<evidence type="ECO:0000313" key="1">
    <source>
        <dbReference type="EMBL" id="KAI5418909.1"/>
    </source>
</evidence>
<gene>
    <name evidence="1" type="ORF">KIW84_043219</name>
</gene>